<name>A0A1G2BMF6_9BACT</name>
<feature type="domain" description="Transcription elongation factor GreA/GreB N-terminal" evidence="9">
    <location>
        <begin position="20"/>
        <end position="88"/>
    </location>
</feature>
<evidence type="ECO:0000256" key="3">
    <source>
        <dbReference type="ARBA" id="ARBA00023015"/>
    </source>
</evidence>
<dbReference type="InterPro" id="IPR001437">
    <property type="entry name" value="Tscrpt_elong_fac_GreA/B_C"/>
</dbReference>
<accession>A0A1G2BMF6</accession>
<organism evidence="10 11">
    <name type="scientific">Candidatus Komeilibacteria bacterium RIFCSPHIGHO2_01_FULL_52_14</name>
    <dbReference type="NCBI Taxonomy" id="1798549"/>
    <lineage>
        <taxon>Bacteria</taxon>
        <taxon>Candidatus Komeiliibacteriota</taxon>
    </lineage>
</organism>
<dbReference type="GO" id="GO:0003677">
    <property type="term" value="F:DNA binding"/>
    <property type="evidence" value="ECO:0007669"/>
    <property type="project" value="UniProtKB-KW"/>
</dbReference>
<evidence type="ECO:0000256" key="5">
    <source>
        <dbReference type="ARBA" id="ARBA00023163"/>
    </source>
</evidence>
<keyword evidence="4" id="KW-0238">DNA-binding</keyword>
<keyword evidence="7" id="KW-0175">Coiled coil</keyword>
<dbReference type="AlphaFoldDB" id="A0A1G2BMF6"/>
<feature type="coiled-coil region" evidence="7">
    <location>
        <begin position="62"/>
        <end position="89"/>
    </location>
</feature>
<dbReference type="GO" id="GO:0070063">
    <property type="term" value="F:RNA polymerase binding"/>
    <property type="evidence" value="ECO:0007669"/>
    <property type="project" value="InterPro"/>
</dbReference>
<dbReference type="SUPFAM" id="SSF46557">
    <property type="entry name" value="GreA transcript cleavage protein, N-terminal domain"/>
    <property type="match status" value="1"/>
</dbReference>
<keyword evidence="3" id="KW-0805">Transcription regulation</keyword>
<dbReference type="Pfam" id="PF01272">
    <property type="entry name" value="GreA_GreB"/>
    <property type="match status" value="1"/>
</dbReference>
<dbReference type="EMBL" id="MHKK01000013">
    <property type="protein sequence ID" value="OGY90282.1"/>
    <property type="molecule type" value="Genomic_DNA"/>
</dbReference>
<dbReference type="InterPro" id="IPR036805">
    <property type="entry name" value="Tscrpt_elong_fac_GreA/B_N_sf"/>
</dbReference>
<dbReference type="Proteomes" id="UP000177817">
    <property type="component" value="Unassembled WGS sequence"/>
</dbReference>
<dbReference type="PIRSF" id="PIRSF006092">
    <property type="entry name" value="GreA_GreB"/>
    <property type="match status" value="1"/>
</dbReference>
<dbReference type="Pfam" id="PF03449">
    <property type="entry name" value="GreA_GreB_N"/>
    <property type="match status" value="1"/>
</dbReference>
<evidence type="ECO:0000313" key="10">
    <source>
        <dbReference type="EMBL" id="OGY90282.1"/>
    </source>
</evidence>
<keyword evidence="5" id="KW-0804">Transcription</keyword>
<evidence type="ECO:0000256" key="6">
    <source>
        <dbReference type="ARBA" id="ARBA00030776"/>
    </source>
</evidence>
<evidence type="ECO:0000259" key="9">
    <source>
        <dbReference type="Pfam" id="PF03449"/>
    </source>
</evidence>
<gene>
    <name evidence="10" type="ORF">A2677_01425</name>
</gene>
<dbReference type="InterPro" id="IPR036953">
    <property type="entry name" value="GreA/GreB_C_sf"/>
</dbReference>
<dbReference type="GO" id="GO:0032784">
    <property type="term" value="P:regulation of DNA-templated transcription elongation"/>
    <property type="evidence" value="ECO:0007669"/>
    <property type="project" value="InterPro"/>
</dbReference>
<dbReference type="Gene3D" id="1.10.287.180">
    <property type="entry name" value="Transcription elongation factor, GreA/GreB, N-terminal domain"/>
    <property type="match status" value="1"/>
</dbReference>
<dbReference type="GO" id="GO:0006354">
    <property type="term" value="P:DNA-templated transcription elongation"/>
    <property type="evidence" value="ECO:0007669"/>
    <property type="project" value="TreeGrafter"/>
</dbReference>
<dbReference type="SUPFAM" id="SSF54534">
    <property type="entry name" value="FKBP-like"/>
    <property type="match status" value="1"/>
</dbReference>
<dbReference type="PANTHER" id="PTHR30437">
    <property type="entry name" value="TRANSCRIPTION ELONGATION FACTOR GREA"/>
    <property type="match status" value="1"/>
</dbReference>
<evidence type="ECO:0000256" key="4">
    <source>
        <dbReference type="ARBA" id="ARBA00023125"/>
    </source>
</evidence>
<comment type="similarity">
    <text evidence="1">Belongs to the GreA/GreB family.</text>
</comment>
<evidence type="ECO:0000256" key="2">
    <source>
        <dbReference type="ARBA" id="ARBA00013729"/>
    </source>
</evidence>
<dbReference type="FunFam" id="1.10.287.180:FF:000001">
    <property type="entry name" value="Transcription elongation factor GreA"/>
    <property type="match status" value="1"/>
</dbReference>
<sequence length="173" mass="19458">MRVPIRKPGKYTHQKPDFHLTREKLDELKNKLERLKKISHPQARVEMQRTAEMGDFSENAAYQVAKGRLRGINNRIEELEKYIDHAEIIETGGNADTVQLGQKVTVEIGGKQKTYTILGSLEVDPQKGIISPSSPIGSVLMGHKVGDAVRLKLADDDVECRILAIEAFKNPRF</sequence>
<dbReference type="InterPro" id="IPR022691">
    <property type="entry name" value="Tscrpt_elong_fac_GreA/B_N"/>
</dbReference>
<proteinExistence type="inferred from homology"/>
<evidence type="ECO:0000313" key="11">
    <source>
        <dbReference type="Proteomes" id="UP000177817"/>
    </source>
</evidence>
<dbReference type="InterPro" id="IPR023459">
    <property type="entry name" value="Tscrpt_elong_fac_GreA/B_fam"/>
</dbReference>
<evidence type="ECO:0000259" key="8">
    <source>
        <dbReference type="Pfam" id="PF01272"/>
    </source>
</evidence>
<feature type="domain" description="Transcription elongation factor GreA/GreB C-terminal" evidence="8">
    <location>
        <begin position="95"/>
        <end position="166"/>
    </location>
</feature>
<evidence type="ECO:0000256" key="7">
    <source>
        <dbReference type="SAM" id="Coils"/>
    </source>
</evidence>
<dbReference type="PANTHER" id="PTHR30437:SF4">
    <property type="entry name" value="TRANSCRIPTION ELONGATION FACTOR GREA"/>
    <property type="match status" value="1"/>
</dbReference>
<reference evidence="10 11" key="1">
    <citation type="journal article" date="2016" name="Nat. Commun.">
        <title>Thousands of microbial genomes shed light on interconnected biogeochemical processes in an aquifer system.</title>
        <authorList>
            <person name="Anantharaman K."/>
            <person name="Brown C.T."/>
            <person name="Hug L.A."/>
            <person name="Sharon I."/>
            <person name="Castelle C.J."/>
            <person name="Probst A.J."/>
            <person name="Thomas B.C."/>
            <person name="Singh A."/>
            <person name="Wilkins M.J."/>
            <person name="Karaoz U."/>
            <person name="Brodie E.L."/>
            <person name="Williams K.H."/>
            <person name="Hubbard S.S."/>
            <person name="Banfield J.F."/>
        </authorList>
    </citation>
    <scope>NUCLEOTIDE SEQUENCE [LARGE SCALE GENOMIC DNA]</scope>
</reference>
<comment type="caution">
    <text evidence="10">The sequence shown here is derived from an EMBL/GenBank/DDBJ whole genome shotgun (WGS) entry which is preliminary data.</text>
</comment>
<protein>
    <recommendedName>
        <fullName evidence="2">Transcription elongation factor GreA</fullName>
    </recommendedName>
    <alternativeName>
        <fullName evidence="6">Transcript cleavage factor GreA</fullName>
    </alternativeName>
</protein>
<evidence type="ECO:0000256" key="1">
    <source>
        <dbReference type="ARBA" id="ARBA00008213"/>
    </source>
</evidence>
<dbReference type="Gene3D" id="3.10.50.30">
    <property type="entry name" value="Transcription elongation factor, GreA/GreB, C-terminal domain"/>
    <property type="match status" value="1"/>
</dbReference>